<evidence type="ECO:0000313" key="3">
    <source>
        <dbReference type="Proteomes" id="UP000070352"/>
    </source>
</evidence>
<dbReference type="InterPro" id="IPR002744">
    <property type="entry name" value="MIP18-like"/>
</dbReference>
<organism evidence="2 3">
    <name type="scientific">Tepidibacillus decaturensis</name>
    <dbReference type="NCBI Taxonomy" id="1413211"/>
    <lineage>
        <taxon>Bacteria</taxon>
        <taxon>Bacillati</taxon>
        <taxon>Bacillota</taxon>
        <taxon>Bacilli</taxon>
        <taxon>Bacillales</taxon>
        <taxon>Bacillaceae</taxon>
        <taxon>Tepidibacillus</taxon>
    </lineage>
</organism>
<dbReference type="PANTHER" id="PTHR42831">
    <property type="entry name" value="FE-S PROTEIN MATURATION AUXILIARY FACTOR YITW"/>
    <property type="match status" value="1"/>
</dbReference>
<dbReference type="RefSeq" id="WP_068727790.1">
    <property type="nucleotide sequence ID" value="NZ_LSKU01000002.1"/>
</dbReference>
<dbReference type="Pfam" id="PF01883">
    <property type="entry name" value="FeS_assembly_P"/>
    <property type="match status" value="1"/>
</dbReference>
<dbReference type="EMBL" id="LSKU01000002">
    <property type="protein sequence ID" value="KXG42549.1"/>
    <property type="molecule type" value="Genomic_DNA"/>
</dbReference>
<dbReference type="AlphaFoldDB" id="A0A135L0V6"/>
<sequence length="120" mass="13243">MSLSDELLNIAPIEFSGIEDENLKQQIIEALMEVNDPEIHIDIVNLGLVYGVHLDEEKNVVVRMTLTAMGCPLAGSISIDVQNALAGIEGINKIAVDIVWNPPWDKDRMSKYAKMALGIR</sequence>
<accession>A0A135L0V6</accession>
<dbReference type="Gene3D" id="3.30.300.130">
    <property type="entry name" value="Fe-S cluster assembly (FSCA)"/>
    <property type="match status" value="1"/>
</dbReference>
<keyword evidence="2" id="KW-0489">Methyltransferase</keyword>
<dbReference type="GO" id="GO:0032259">
    <property type="term" value="P:methylation"/>
    <property type="evidence" value="ECO:0007669"/>
    <property type="project" value="UniProtKB-KW"/>
</dbReference>
<comment type="caution">
    <text evidence="2">The sequence shown here is derived from an EMBL/GenBank/DDBJ whole genome shotgun (WGS) entry which is preliminary data.</text>
</comment>
<evidence type="ECO:0000259" key="1">
    <source>
        <dbReference type="Pfam" id="PF01883"/>
    </source>
</evidence>
<reference evidence="2 3" key="1">
    <citation type="submission" date="2016-02" db="EMBL/GenBank/DDBJ databases">
        <title>Draft Genome for Tepidibacillus decaturensis nov. sp. Strain Z9, an Anaerobic, Moderately Thermophilic and Heterotrophic Bacterium from Deep Subsurface of the Illinois Basin, USA.</title>
        <authorList>
            <person name="Dong Y."/>
            <person name="Chang J.Y."/>
            <person name="Sanford R."/>
            <person name="Fouke B.W."/>
        </authorList>
    </citation>
    <scope>NUCLEOTIDE SEQUENCE [LARGE SCALE GENOMIC DNA]</scope>
    <source>
        <strain evidence="2 3">Z9</strain>
    </source>
</reference>
<dbReference type="GO" id="GO:0008168">
    <property type="term" value="F:methyltransferase activity"/>
    <property type="evidence" value="ECO:0007669"/>
    <property type="project" value="UniProtKB-KW"/>
</dbReference>
<dbReference type="STRING" id="1413211.U473_13805"/>
<keyword evidence="3" id="KW-1185">Reference proteome</keyword>
<dbReference type="SUPFAM" id="SSF117916">
    <property type="entry name" value="Fe-S cluster assembly (FSCA) domain-like"/>
    <property type="match status" value="1"/>
</dbReference>
<dbReference type="Proteomes" id="UP000070352">
    <property type="component" value="Unassembled WGS sequence"/>
</dbReference>
<name>A0A135L0V6_9BACI</name>
<protein>
    <submittedName>
        <fullName evidence="2">DNA methyltransferase</fullName>
    </submittedName>
</protein>
<dbReference type="OrthoDB" id="9805360at2"/>
<evidence type="ECO:0000313" key="2">
    <source>
        <dbReference type="EMBL" id="KXG42549.1"/>
    </source>
</evidence>
<dbReference type="InterPro" id="IPR052339">
    <property type="entry name" value="Fe-S_Maturation_MIP18"/>
</dbReference>
<keyword evidence="2" id="KW-0808">Transferase</keyword>
<dbReference type="PANTHER" id="PTHR42831:SF1">
    <property type="entry name" value="FE-S PROTEIN MATURATION AUXILIARY FACTOR YITW"/>
    <property type="match status" value="1"/>
</dbReference>
<gene>
    <name evidence="2" type="ORF">U473_13805</name>
</gene>
<proteinExistence type="predicted"/>
<feature type="domain" description="MIP18 family-like" evidence="1">
    <location>
        <begin position="24"/>
        <end position="97"/>
    </location>
</feature>
<dbReference type="InterPro" id="IPR034904">
    <property type="entry name" value="FSCA_dom_sf"/>
</dbReference>